<dbReference type="InterPro" id="IPR011707">
    <property type="entry name" value="Cu-oxidase-like_N"/>
</dbReference>
<evidence type="ECO:0000256" key="3">
    <source>
        <dbReference type="ARBA" id="ARBA00022737"/>
    </source>
</evidence>
<proteinExistence type="inferred from homology"/>
<dbReference type="PANTHER" id="PTHR11709:SF71">
    <property type="entry name" value="OXIDOREDUCTASE TPCJ"/>
    <property type="match status" value="1"/>
</dbReference>
<comment type="similarity">
    <text evidence="1">Belongs to the multicopper oxidase family.</text>
</comment>
<protein>
    <submittedName>
        <fullName evidence="9">Laccase 2</fullName>
    </submittedName>
</protein>
<evidence type="ECO:0000256" key="6">
    <source>
        <dbReference type="ARBA" id="ARBA00023180"/>
    </source>
</evidence>
<dbReference type="Gene3D" id="2.60.40.420">
    <property type="entry name" value="Cupredoxins - blue copper proteins"/>
    <property type="match status" value="4"/>
</dbReference>
<dbReference type="Pfam" id="PF07732">
    <property type="entry name" value="Cu-oxidase_3"/>
    <property type="match status" value="1"/>
</dbReference>
<comment type="caution">
    <text evidence="9">The sequence shown here is derived from an EMBL/GenBank/DDBJ whole genome shotgun (WGS) entry which is preliminary data.</text>
</comment>
<dbReference type="Proteomes" id="UP001296104">
    <property type="component" value="Unassembled WGS sequence"/>
</dbReference>
<keyword evidence="6" id="KW-0325">Glycoprotein</keyword>
<evidence type="ECO:0000256" key="4">
    <source>
        <dbReference type="ARBA" id="ARBA00023002"/>
    </source>
</evidence>
<dbReference type="SUPFAM" id="SSF49503">
    <property type="entry name" value="Cupredoxins"/>
    <property type="match status" value="2"/>
</dbReference>
<evidence type="ECO:0000256" key="1">
    <source>
        <dbReference type="ARBA" id="ARBA00010609"/>
    </source>
</evidence>
<dbReference type="EMBL" id="CAVMBE010000151">
    <property type="protein sequence ID" value="CAK4034935.1"/>
    <property type="molecule type" value="Genomic_DNA"/>
</dbReference>
<dbReference type="InterPro" id="IPR001117">
    <property type="entry name" value="Cu-oxidase_2nd"/>
</dbReference>
<keyword evidence="2" id="KW-0479">Metal-binding</keyword>
<evidence type="ECO:0000313" key="10">
    <source>
        <dbReference type="Proteomes" id="UP001296104"/>
    </source>
</evidence>
<dbReference type="AlphaFoldDB" id="A0AAI8Z8Y7"/>
<dbReference type="InterPro" id="IPR008972">
    <property type="entry name" value="Cupredoxin"/>
</dbReference>
<name>A0AAI8Z8Y7_9PEZI</name>
<dbReference type="FunFam" id="2.60.40.420:FF:000038">
    <property type="entry name" value="Extracellular dihydrogeodin oxidase/laccase"/>
    <property type="match status" value="1"/>
</dbReference>
<dbReference type="CDD" id="cd13880">
    <property type="entry name" value="CuRO_2_MaLCC_like"/>
    <property type="match status" value="1"/>
</dbReference>
<keyword evidence="4" id="KW-0560">Oxidoreductase</keyword>
<accession>A0AAI8Z8Y7</accession>
<evidence type="ECO:0000259" key="7">
    <source>
        <dbReference type="Pfam" id="PF00394"/>
    </source>
</evidence>
<evidence type="ECO:0000313" key="9">
    <source>
        <dbReference type="EMBL" id="CAK4034935.1"/>
    </source>
</evidence>
<dbReference type="PANTHER" id="PTHR11709">
    <property type="entry name" value="MULTI-COPPER OXIDASE"/>
    <property type="match status" value="1"/>
</dbReference>
<dbReference type="InterPro" id="IPR045087">
    <property type="entry name" value="Cu-oxidase_fam"/>
</dbReference>
<keyword evidence="3" id="KW-0677">Repeat</keyword>
<keyword evidence="5" id="KW-0186">Copper</keyword>
<feature type="domain" description="Plastocyanin-like" evidence="7">
    <location>
        <begin position="189"/>
        <end position="342"/>
    </location>
</feature>
<reference evidence="9" key="1">
    <citation type="submission" date="2023-11" db="EMBL/GenBank/DDBJ databases">
        <authorList>
            <person name="Alioto T."/>
            <person name="Alioto T."/>
            <person name="Gomez Garrido J."/>
        </authorList>
    </citation>
    <scope>NUCLEOTIDE SEQUENCE</scope>
</reference>
<dbReference type="GO" id="GO:0016491">
    <property type="term" value="F:oxidoreductase activity"/>
    <property type="evidence" value="ECO:0007669"/>
    <property type="project" value="UniProtKB-KW"/>
</dbReference>
<evidence type="ECO:0000259" key="8">
    <source>
        <dbReference type="Pfam" id="PF07732"/>
    </source>
</evidence>
<feature type="domain" description="Plastocyanin-like" evidence="8">
    <location>
        <begin position="127"/>
        <end position="178"/>
    </location>
</feature>
<sequence length="496" mass="55400">MPHLPKTLFAGQNPLIHSEAAHAYRGPPPHFHAHQTERFRVLKGAAVQKTTPGKTSCQYPPNSRKCWSYGYSIDTDYYQEHPHTGIVREYWWVIQNSTIAPDGYQQWALTVNGSIPGPAIEVDWGDEGVPGVTQCPIAPGESFTYRFTAEQYGSSWYHSHFSLQLSLGLQGPIVIHGPATADYDEDFGILLMTDWSHASLFAEWWYQRVPSGPPSLANALINGQNVFDCDTVSDPRCLGSGTRPVWHFASGKKYRFRVVNTALYSNIRFTIDGHALAVIAADFVPIVPYITDHVLVAAGQRYDVVVEANAEAGNYWLRMHWQEKCCPNDAANNTLGIIRYDSSSKELPKSANQVARLPDSCADEPPSKLVPWVVLEVGSPSSITSLNLADDPKLPQPKGFMWTLNQTYQWVNFSAPTNLLLAEHDYEFPTEALVFPKAQVSMDGPPSEESWAYFVFNDISERNRSHPMHLHGNGFRLHQLLESGLTHISQGTISSF</sequence>
<keyword evidence="10" id="KW-1185">Reference proteome</keyword>
<gene>
    <name evidence="9" type="ORF">LECACI_7A010093</name>
</gene>
<dbReference type="Pfam" id="PF00394">
    <property type="entry name" value="Cu-oxidase"/>
    <property type="match status" value="1"/>
</dbReference>
<evidence type="ECO:0000256" key="2">
    <source>
        <dbReference type="ARBA" id="ARBA00022723"/>
    </source>
</evidence>
<organism evidence="9 10">
    <name type="scientific">Lecanosticta acicola</name>
    <dbReference type="NCBI Taxonomy" id="111012"/>
    <lineage>
        <taxon>Eukaryota</taxon>
        <taxon>Fungi</taxon>
        <taxon>Dikarya</taxon>
        <taxon>Ascomycota</taxon>
        <taxon>Pezizomycotina</taxon>
        <taxon>Dothideomycetes</taxon>
        <taxon>Dothideomycetidae</taxon>
        <taxon>Mycosphaerellales</taxon>
        <taxon>Mycosphaerellaceae</taxon>
        <taxon>Lecanosticta</taxon>
    </lineage>
</organism>
<dbReference type="GO" id="GO:0005507">
    <property type="term" value="F:copper ion binding"/>
    <property type="evidence" value="ECO:0007669"/>
    <property type="project" value="InterPro"/>
</dbReference>
<evidence type="ECO:0000256" key="5">
    <source>
        <dbReference type="ARBA" id="ARBA00023008"/>
    </source>
</evidence>